<reference evidence="10 11" key="1">
    <citation type="submission" date="2020-08" db="EMBL/GenBank/DDBJ databases">
        <title>Genomic Encyclopedia of Type Strains, Phase III (KMG-III): the genomes of soil and plant-associated and newly described type strains.</title>
        <authorList>
            <person name="Whitman W."/>
        </authorList>
    </citation>
    <scope>NUCLEOTIDE SEQUENCE [LARGE SCALE GENOMIC DNA]</scope>
    <source>
        <strain evidence="10 11">CECT 8897</strain>
    </source>
</reference>
<dbReference type="SUPFAM" id="SSF55073">
    <property type="entry name" value="Nucleotide cyclase"/>
    <property type="match status" value="1"/>
</dbReference>
<dbReference type="InterPro" id="IPR000160">
    <property type="entry name" value="GGDEF_dom"/>
</dbReference>
<dbReference type="GO" id="GO:0007165">
    <property type="term" value="P:signal transduction"/>
    <property type="evidence" value="ECO:0007669"/>
    <property type="project" value="InterPro"/>
</dbReference>
<keyword evidence="4 6" id="KW-1133">Transmembrane helix</keyword>
<evidence type="ECO:0000256" key="5">
    <source>
        <dbReference type="ARBA" id="ARBA00023136"/>
    </source>
</evidence>
<evidence type="ECO:0000256" key="2">
    <source>
        <dbReference type="ARBA" id="ARBA00022475"/>
    </source>
</evidence>
<dbReference type="SUPFAM" id="SSF103190">
    <property type="entry name" value="Sensory domain-like"/>
    <property type="match status" value="1"/>
</dbReference>
<keyword evidence="7" id="KW-0732">Signal</keyword>
<dbReference type="InterPro" id="IPR029151">
    <property type="entry name" value="Sensor-like_sf"/>
</dbReference>
<dbReference type="CDD" id="cd12912">
    <property type="entry name" value="PDC2_MCP_like"/>
    <property type="match status" value="1"/>
</dbReference>
<keyword evidence="3 6" id="KW-0812">Transmembrane</keyword>
<evidence type="ECO:0000256" key="6">
    <source>
        <dbReference type="SAM" id="Phobius"/>
    </source>
</evidence>
<comment type="caution">
    <text evidence="10">The sequence shown here is derived from an EMBL/GenBank/DDBJ whole genome shotgun (WGS) entry which is preliminary data.</text>
</comment>
<feature type="domain" description="HAMP" evidence="8">
    <location>
        <begin position="312"/>
        <end position="365"/>
    </location>
</feature>
<feature type="signal peptide" evidence="7">
    <location>
        <begin position="1"/>
        <end position="28"/>
    </location>
</feature>
<dbReference type="Pfam" id="PF00672">
    <property type="entry name" value="HAMP"/>
    <property type="match status" value="1"/>
</dbReference>
<keyword evidence="2" id="KW-1003">Cell membrane</keyword>
<dbReference type="SUPFAM" id="SSF158472">
    <property type="entry name" value="HAMP domain-like"/>
    <property type="match status" value="1"/>
</dbReference>
<evidence type="ECO:0000313" key="10">
    <source>
        <dbReference type="EMBL" id="MBB3118546.1"/>
    </source>
</evidence>
<sequence length="551" mass="59579">MDRFGIRTTSFKFRMTGMVACFAFAASAGVATIALGFAESGVKNLLGAQEVSMVASAAAYVDQDLDAKQQQLKAVTERLPLGDAPTAARLQTLIEEHGSLRDIFFNVTVFDMSGKLVANLNDRRAVGSISVASRPFFRDTVRLREGVISAPFQSLLSNKPVVVVTEPITDMHGRLLYVIAGAIDLQRPSFAGQIDAMYNGTTAHLFIMSSEGVVIYHPDRSRILSRVDASSKAWGPELAHALKASTGWSEGSSINGPALIATEKLRKTEWIIGAAYPVQEAFAPLLSSRHKAMAAAGVVAVLAALLGWWLTWRMLRPLSLLRNHVAQITAGNENIDVFNVKTRDEFGQLSRAFYRLSMQRRAAEHDLLRMATTDALTGVHNRRMFDEILPQAVARAGRNRSNLALALLDVDYFKTINDTMGHAAGDAVLVEFARRLRSSVRLTDTVARLAGDEFVIIFEQVDDTGTVSQLGDKILEAMQAPFQVEGKALVVTASIGIAVTTRAAAAPLEILRAADQALYGVKAAGRNGFALNTVGQERVVAIEPSLEGQAA</sequence>
<dbReference type="NCBIfam" id="TIGR00254">
    <property type="entry name" value="GGDEF"/>
    <property type="match status" value="1"/>
</dbReference>
<feature type="chain" id="PRO_5031019944" evidence="7">
    <location>
        <begin position="29"/>
        <end position="551"/>
    </location>
</feature>
<dbReference type="Gene3D" id="3.30.450.20">
    <property type="entry name" value="PAS domain"/>
    <property type="match status" value="1"/>
</dbReference>
<feature type="domain" description="GGDEF" evidence="9">
    <location>
        <begin position="401"/>
        <end position="534"/>
    </location>
</feature>
<organism evidence="10 11">
    <name type="scientific">Pseudoduganella violacea</name>
    <dbReference type="NCBI Taxonomy" id="1715466"/>
    <lineage>
        <taxon>Bacteria</taxon>
        <taxon>Pseudomonadati</taxon>
        <taxon>Pseudomonadota</taxon>
        <taxon>Betaproteobacteria</taxon>
        <taxon>Burkholderiales</taxon>
        <taxon>Oxalobacteraceae</taxon>
        <taxon>Telluria group</taxon>
        <taxon>Pseudoduganella</taxon>
    </lineage>
</organism>
<dbReference type="EMBL" id="JACHXD010000003">
    <property type="protein sequence ID" value="MBB3118546.1"/>
    <property type="molecule type" value="Genomic_DNA"/>
</dbReference>
<dbReference type="CDD" id="cd06225">
    <property type="entry name" value="HAMP"/>
    <property type="match status" value="1"/>
</dbReference>
<dbReference type="Gene3D" id="6.10.340.10">
    <property type="match status" value="1"/>
</dbReference>
<dbReference type="InterPro" id="IPR052163">
    <property type="entry name" value="DGC-Regulatory_Protein"/>
</dbReference>
<evidence type="ECO:0000259" key="8">
    <source>
        <dbReference type="PROSITE" id="PS50885"/>
    </source>
</evidence>
<dbReference type="Pfam" id="PF02743">
    <property type="entry name" value="dCache_1"/>
    <property type="match status" value="1"/>
</dbReference>
<dbReference type="InterPro" id="IPR033479">
    <property type="entry name" value="dCache_1"/>
</dbReference>
<dbReference type="PROSITE" id="PS50885">
    <property type="entry name" value="HAMP"/>
    <property type="match status" value="1"/>
</dbReference>
<dbReference type="CDD" id="cd12914">
    <property type="entry name" value="PDC1_DGC_like"/>
    <property type="match status" value="1"/>
</dbReference>
<gene>
    <name evidence="10" type="ORF">FHS03_001577</name>
</gene>
<dbReference type="SMART" id="SM00267">
    <property type="entry name" value="GGDEF"/>
    <property type="match status" value="1"/>
</dbReference>
<name>A0A7W5B8L8_9BURK</name>
<evidence type="ECO:0000256" key="3">
    <source>
        <dbReference type="ARBA" id="ARBA00022692"/>
    </source>
</evidence>
<dbReference type="Gene3D" id="3.30.70.270">
    <property type="match status" value="1"/>
</dbReference>
<evidence type="ECO:0000313" key="11">
    <source>
        <dbReference type="Proteomes" id="UP000541535"/>
    </source>
</evidence>
<proteinExistence type="predicted"/>
<dbReference type="InterPro" id="IPR003660">
    <property type="entry name" value="HAMP_dom"/>
</dbReference>
<accession>A0A7W5B8L8</accession>
<dbReference type="Pfam" id="PF00990">
    <property type="entry name" value="GGDEF"/>
    <property type="match status" value="1"/>
</dbReference>
<dbReference type="PANTHER" id="PTHR46663:SF2">
    <property type="entry name" value="GGDEF DOMAIN-CONTAINING PROTEIN"/>
    <property type="match status" value="1"/>
</dbReference>
<evidence type="ECO:0000259" key="9">
    <source>
        <dbReference type="PROSITE" id="PS50887"/>
    </source>
</evidence>
<dbReference type="RefSeq" id="WP_183440447.1">
    <property type="nucleotide sequence ID" value="NZ_JACHXD010000003.1"/>
</dbReference>
<feature type="transmembrane region" description="Helical" evidence="6">
    <location>
        <begin position="292"/>
        <end position="312"/>
    </location>
</feature>
<protein>
    <submittedName>
        <fullName evidence="10">Diguanylate cyclase (GGDEF)-like protein</fullName>
    </submittedName>
</protein>
<comment type="subcellular location">
    <subcellularLocation>
        <location evidence="1">Cell membrane</location>
        <topology evidence="1">Multi-pass membrane protein</topology>
    </subcellularLocation>
</comment>
<evidence type="ECO:0000256" key="7">
    <source>
        <dbReference type="SAM" id="SignalP"/>
    </source>
</evidence>
<dbReference type="PANTHER" id="PTHR46663">
    <property type="entry name" value="DIGUANYLATE CYCLASE DGCT-RELATED"/>
    <property type="match status" value="1"/>
</dbReference>
<dbReference type="AlphaFoldDB" id="A0A7W5B8L8"/>
<dbReference type="Proteomes" id="UP000541535">
    <property type="component" value="Unassembled WGS sequence"/>
</dbReference>
<keyword evidence="5 6" id="KW-0472">Membrane</keyword>
<dbReference type="InterPro" id="IPR043128">
    <property type="entry name" value="Rev_trsase/Diguanyl_cyclase"/>
</dbReference>
<dbReference type="InterPro" id="IPR029787">
    <property type="entry name" value="Nucleotide_cyclase"/>
</dbReference>
<dbReference type="CDD" id="cd01949">
    <property type="entry name" value="GGDEF"/>
    <property type="match status" value="1"/>
</dbReference>
<keyword evidence="11" id="KW-1185">Reference proteome</keyword>
<dbReference type="PROSITE" id="PS50887">
    <property type="entry name" value="GGDEF"/>
    <property type="match status" value="1"/>
</dbReference>
<evidence type="ECO:0000256" key="1">
    <source>
        <dbReference type="ARBA" id="ARBA00004651"/>
    </source>
</evidence>
<dbReference type="GO" id="GO:0005886">
    <property type="term" value="C:plasma membrane"/>
    <property type="evidence" value="ECO:0007669"/>
    <property type="project" value="UniProtKB-SubCell"/>
</dbReference>
<dbReference type="FunFam" id="3.30.70.270:FF:000001">
    <property type="entry name" value="Diguanylate cyclase domain protein"/>
    <property type="match status" value="1"/>
</dbReference>
<dbReference type="GO" id="GO:0003824">
    <property type="term" value="F:catalytic activity"/>
    <property type="evidence" value="ECO:0007669"/>
    <property type="project" value="UniProtKB-ARBA"/>
</dbReference>
<evidence type="ECO:0000256" key="4">
    <source>
        <dbReference type="ARBA" id="ARBA00022989"/>
    </source>
</evidence>